<organism evidence="1 2">
    <name type="scientific">Nitrosospira multiformis</name>
    <dbReference type="NCBI Taxonomy" id="1231"/>
    <lineage>
        <taxon>Bacteria</taxon>
        <taxon>Pseudomonadati</taxon>
        <taxon>Pseudomonadota</taxon>
        <taxon>Betaproteobacteria</taxon>
        <taxon>Nitrosomonadales</taxon>
        <taxon>Nitrosomonadaceae</taxon>
        <taxon>Nitrosospira</taxon>
    </lineage>
</organism>
<dbReference type="EMBL" id="QAOK01000068">
    <property type="protein sequence ID" value="PTQ76489.1"/>
    <property type="molecule type" value="Genomic_DNA"/>
</dbReference>
<dbReference type="RefSeq" id="WP_375136011.1">
    <property type="nucleotide sequence ID" value="NZ_QAOK01000068.1"/>
</dbReference>
<dbReference type="AlphaFoldDB" id="A0A2T5HY28"/>
<evidence type="ECO:0008006" key="3">
    <source>
        <dbReference type="Google" id="ProtNLM"/>
    </source>
</evidence>
<evidence type="ECO:0000313" key="2">
    <source>
        <dbReference type="Proteomes" id="UP000244152"/>
    </source>
</evidence>
<gene>
    <name evidence="1" type="ORF">C8R21_1681</name>
</gene>
<dbReference type="Proteomes" id="UP000244152">
    <property type="component" value="Unassembled WGS sequence"/>
</dbReference>
<feature type="non-terminal residue" evidence="1">
    <location>
        <position position="74"/>
    </location>
</feature>
<reference evidence="1 2" key="1">
    <citation type="submission" date="2018-04" db="EMBL/GenBank/DDBJ databases">
        <title>Active sludge and wastewater microbial communities from Klosterneuburg, Austria.</title>
        <authorList>
            <person name="Wagner M."/>
        </authorList>
    </citation>
    <scope>NUCLEOTIDE SEQUENCE [LARGE SCALE GENOMIC DNA]</scope>
    <source>
        <strain evidence="1 2">Nl12</strain>
    </source>
</reference>
<proteinExistence type="predicted"/>
<sequence length="74" mass="8293">MATVRKLKSGKWNAQVRRKGHSPISKSFTFEKDAYVWIRSIESGFTPFLRTVWLSLNPASDAFPAVAVFAGYGI</sequence>
<protein>
    <recommendedName>
        <fullName evidence="3">Integrase</fullName>
    </recommendedName>
</protein>
<evidence type="ECO:0000313" key="1">
    <source>
        <dbReference type="EMBL" id="PTQ76489.1"/>
    </source>
</evidence>
<comment type="caution">
    <text evidence="1">The sequence shown here is derived from an EMBL/GenBank/DDBJ whole genome shotgun (WGS) entry which is preliminary data.</text>
</comment>
<accession>A0A2T5HY28</accession>
<name>A0A2T5HY28_9PROT</name>